<proteinExistence type="predicted"/>
<evidence type="ECO:0000313" key="3">
    <source>
        <dbReference type="Proteomes" id="UP001595858"/>
    </source>
</evidence>
<comment type="caution">
    <text evidence="2">The sequence shown here is derived from an EMBL/GenBank/DDBJ whole genome shotgun (WGS) entry which is preliminary data.</text>
</comment>
<organism evidence="2 3">
    <name type="scientific">Streptomonospora arabica</name>
    <dbReference type="NCBI Taxonomy" id="412417"/>
    <lineage>
        <taxon>Bacteria</taxon>
        <taxon>Bacillati</taxon>
        <taxon>Actinomycetota</taxon>
        <taxon>Actinomycetes</taxon>
        <taxon>Streptosporangiales</taxon>
        <taxon>Nocardiopsidaceae</taxon>
        <taxon>Streptomonospora</taxon>
    </lineage>
</organism>
<protein>
    <recommendedName>
        <fullName evidence="1">Phage FDXHR zinc binding domain-containing protein</fullName>
    </recommendedName>
</protein>
<evidence type="ECO:0000259" key="1">
    <source>
        <dbReference type="Pfam" id="PF24071"/>
    </source>
</evidence>
<dbReference type="RefSeq" id="WP_344142983.1">
    <property type="nucleotide sequence ID" value="NZ_BAAAQI010000006.1"/>
</dbReference>
<dbReference type="Pfam" id="PF24071">
    <property type="entry name" value="Phage_zn_bind_3"/>
    <property type="match status" value="1"/>
</dbReference>
<gene>
    <name evidence="2" type="ORF">ACFPCZ_22000</name>
</gene>
<reference evidence="3" key="1">
    <citation type="journal article" date="2019" name="Int. J. Syst. Evol. Microbiol.">
        <title>The Global Catalogue of Microorganisms (GCM) 10K type strain sequencing project: providing services to taxonomists for standard genome sequencing and annotation.</title>
        <authorList>
            <consortium name="The Broad Institute Genomics Platform"/>
            <consortium name="The Broad Institute Genome Sequencing Center for Infectious Disease"/>
            <person name="Wu L."/>
            <person name="Ma J."/>
        </authorList>
    </citation>
    <scope>NUCLEOTIDE SEQUENCE [LARGE SCALE GENOMIC DNA]</scope>
    <source>
        <strain evidence="3">CGMCC 4.7304</strain>
    </source>
</reference>
<sequence>MNHRPTPPGQSGCVCAACWHVFNSPSAFDKHQPRGTCADPEQLGMVMLREHQGRPVWGLSRRTDLPARTEEAA</sequence>
<dbReference type="EMBL" id="JBHSIY010000028">
    <property type="protein sequence ID" value="MFC4869316.1"/>
    <property type="molecule type" value="Genomic_DNA"/>
</dbReference>
<evidence type="ECO:0000313" key="2">
    <source>
        <dbReference type="EMBL" id="MFC4869316.1"/>
    </source>
</evidence>
<name>A0ABV9SSJ9_9ACTN</name>
<accession>A0ABV9SSJ9</accession>
<keyword evidence="3" id="KW-1185">Reference proteome</keyword>
<dbReference type="Proteomes" id="UP001595858">
    <property type="component" value="Unassembled WGS sequence"/>
</dbReference>
<dbReference type="InterPro" id="IPR058158">
    <property type="entry name" value="Phage_zn-bd_3"/>
</dbReference>
<feature type="domain" description="Phage FDXHR zinc binding" evidence="1">
    <location>
        <begin position="9"/>
        <end position="42"/>
    </location>
</feature>